<accession>A0A9N9F3S9</accession>
<keyword evidence="3" id="KW-1185">Reference proteome</keyword>
<dbReference type="PANTHER" id="PTHR33266:SF1">
    <property type="entry name" value="F-BOX DOMAIN-CONTAINING PROTEIN"/>
    <property type="match status" value="1"/>
</dbReference>
<evidence type="ECO:0000313" key="3">
    <source>
        <dbReference type="Proteomes" id="UP000789739"/>
    </source>
</evidence>
<dbReference type="PANTHER" id="PTHR33266">
    <property type="entry name" value="CHROMOSOME 15, WHOLE GENOME SHOTGUN SEQUENCE"/>
    <property type="match status" value="1"/>
</dbReference>
<feature type="region of interest" description="Disordered" evidence="1">
    <location>
        <begin position="638"/>
        <end position="658"/>
    </location>
</feature>
<dbReference type="AlphaFoldDB" id="A0A9N9F3S9"/>
<reference evidence="2" key="1">
    <citation type="submission" date="2021-06" db="EMBL/GenBank/DDBJ databases">
        <authorList>
            <person name="Kallberg Y."/>
            <person name="Tangrot J."/>
            <person name="Rosling A."/>
        </authorList>
    </citation>
    <scope>NUCLEOTIDE SEQUENCE</scope>
    <source>
        <strain evidence="2">BR232B</strain>
    </source>
</reference>
<proteinExistence type="predicted"/>
<comment type="caution">
    <text evidence="2">The sequence shown here is derived from an EMBL/GenBank/DDBJ whole genome shotgun (WGS) entry which is preliminary data.</text>
</comment>
<name>A0A9N9F3S9_9GLOM</name>
<evidence type="ECO:0000256" key="1">
    <source>
        <dbReference type="SAM" id="MobiDB-lite"/>
    </source>
</evidence>
<gene>
    <name evidence="2" type="ORF">PBRASI_LOCUS2992</name>
</gene>
<organism evidence="2 3">
    <name type="scientific">Paraglomus brasilianum</name>
    <dbReference type="NCBI Taxonomy" id="144538"/>
    <lineage>
        <taxon>Eukaryota</taxon>
        <taxon>Fungi</taxon>
        <taxon>Fungi incertae sedis</taxon>
        <taxon>Mucoromycota</taxon>
        <taxon>Glomeromycotina</taxon>
        <taxon>Glomeromycetes</taxon>
        <taxon>Paraglomerales</taxon>
        <taxon>Paraglomeraceae</taxon>
        <taxon>Paraglomus</taxon>
    </lineage>
</organism>
<sequence>MDPPLTLDDIPDLFIGSYVKKNRNATDAEGEQSKVEADISPFQQNEVELAFNLSYIDAENVIGDFKRELHAKHRYWTEHRTKYVPYWTLFQASGYGKSRLIKEVAKDIPTLYLCLRPAASTGYPPRTEIIANFLEKNLFIQLRQGEEWRLVYILFQLMNLFYTKNKNHSPEQMWDLQMGLWGPSFWAEVLRDIENWKQVTENSMLGIMSQNLPWQSYGQEDVKMIICIDEAWSLLPSRKDAINPFRLFRRALRQISRQGKWTGFFVLFLDTLSKVANFAPPTAADPSTRNDNVNVDQETGMILFTPFIKLSTMDVFQQSEIPLDITDPEDREMFALARLGRPLGYSYLESNKKNPRRLRNLIEHFKIKLLGGVDDLTHADNTRVSIAIIFLLACLEISSQPTLASDLVASHAATCYAISEDRENLLVGYPSEPLLAEAGFFLIEDKDNLVKVLKTFNDSLKKGIVEPGPCGELVARLILILAVRKLKKKWFSFPIILRDFVQLFYPDDKQALKYIPDGHVAFTHFVSVDYIPSKEELKEYYHRRIAIIFKLNQQAADLMIPILLASGQYSFILIQVKNYHSPYTRADKKYPSSAKMCPEQVFTGEDLEHYSGEYLSIYWQLGYTGEWFVDPPNMPEKFKNQGQKRPVTRSHTKSEASQTKKLDKKIICMSSFGMDCFKFLDNQVMGILKQMVVSYVTPFDPEWRTANPDHGEIWKERSIIRFRPYASRGEKKGKQ</sequence>
<protein>
    <submittedName>
        <fullName evidence="2">5975_t:CDS:1</fullName>
    </submittedName>
</protein>
<dbReference type="OrthoDB" id="2392599at2759"/>
<dbReference type="Proteomes" id="UP000789739">
    <property type="component" value="Unassembled WGS sequence"/>
</dbReference>
<evidence type="ECO:0000313" key="2">
    <source>
        <dbReference type="EMBL" id="CAG8508639.1"/>
    </source>
</evidence>
<dbReference type="EMBL" id="CAJVPI010000254">
    <property type="protein sequence ID" value="CAG8508639.1"/>
    <property type="molecule type" value="Genomic_DNA"/>
</dbReference>